<evidence type="ECO:0000259" key="2">
    <source>
        <dbReference type="PROSITE" id="PS50102"/>
    </source>
</evidence>
<dbReference type="InterPro" id="IPR003954">
    <property type="entry name" value="RRM_euk-type"/>
</dbReference>
<comment type="caution">
    <text evidence="3">The sequence shown here is derived from an EMBL/GenBank/DDBJ whole genome shotgun (WGS) entry which is preliminary data.</text>
</comment>
<dbReference type="SMART" id="SM00360">
    <property type="entry name" value="RRM"/>
    <property type="match status" value="1"/>
</dbReference>
<dbReference type="GO" id="GO:0004842">
    <property type="term" value="F:ubiquitin-protein transferase activity"/>
    <property type="evidence" value="ECO:0007669"/>
    <property type="project" value="InterPro"/>
</dbReference>
<dbReference type="InterPro" id="IPR000504">
    <property type="entry name" value="RRM_dom"/>
</dbReference>
<dbReference type="Pfam" id="PF00076">
    <property type="entry name" value="RRM_1"/>
    <property type="match status" value="1"/>
</dbReference>
<dbReference type="InterPro" id="IPR035979">
    <property type="entry name" value="RBD_domain_sf"/>
</dbReference>
<dbReference type="GO" id="GO:0003723">
    <property type="term" value="F:RNA binding"/>
    <property type="evidence" value="ECO:0007669"/>
    <property type="project" value="UniProtKB-UniRule"/>
</dbReference>
<dbReference type="Proteomes" id="UP001162131">
    <property type="component" value="Unassembled WGS sequence"/>
</dbReference>
<organism evidence="3 4">
    <name type="scientific">Blepharisma stoltei</name>
    <dbReference type="NCBI Taxonomy" id="1481888"/>
    <lineage>
        <taxon>Eukaryota</taxon>
        <taxon>Sar</taxon>
        <taxon>Alveolata</taxon>
        <taxon>Ciliophora</taxon>
        <taxon>Postciliodesmatophora</taxon>
        <taxon>Heterotrichea</taxon>
        <taxon>Heterotrichida</taxon>
        <taxon>Blepharismidae</taxon>
        <taxon>Blepharisma</taxon>
    </lineage>
</organism>
<dbReference type="Gene3D" id="3.30.70.330">
    <property type="match status" value="1"/>
</dbReference>
<evidence type="ECO:0000256" key="1">
    <source>
        <dbReference type="PROSITE-ProRule" id="PRU00176"/>
    </source>
</evidence>
<dbReference type="GO" id="GO:0030014">
    <property type="term" value="C:CCR4-NOT complex"/>
    <property type="evidence" value="ECO:0007669"/>
    <property type="project" value="InterPro"/>
</dbReference>
<dbReference type="InterPro" id="IPR012677">
    <property type="entry name" value="Nucleotide-bd_a/b_plait_sf"/>
</dbReference>
<dbReference type="SUPFAM" id="SSF54928">
    <property type="entry name" value="RNA-binding domain, RBD"/>
    <property type="match status" value="1"/>
</dbReference>
<dbReference type="GO" id="GO:0016567">
    <property type="term" value="P:protein ubiquitination"/>
    <property type="evidence" value="ECO:0007669"/>
    <property type="project" value="TreeGrafter"/>
</dbReference>
<dbReference type="InterPro" id="IPR039780">
    <property type="entry name" value="Mot2"/>
</dbReference>
<proteinExistence type="predicted"/>
<dbReference type="EMBL" id="CAJZBQ010000011">
    <property type="protein sequence ID" value="CAG9314047.1"/>
    <property type="molecule type" value="Genomic_DNA"/>
</dbReference>
<dbReference type="SMART" id="SM00361">
    <property type="entry name" value="RRM_1"/>
    <property type="match status" value="1"/>
</dbReference>
<protein>
    <recommendedName>
        <fullName evidence="2">RRM domain-containing protein</fullName>
    </recommendedName>
</protein>
<gene>
    <name evidence="3" type="ORF">BSTOLATCC_MIC9845</name>
</gene>
<dbReference type="InterPro" id="IPR034261">
    <property type="entry name" value="CNOT4_RRM"/>
</dbReference>
<keyword evidence="1" id="KW-0694">RNA-binding</keyword>
<feature type="domain" description="RRM" evidence="2">
    <location>
        <begin position="59"/>
        <end position="143"/>
    </location>
</feature>
<dbReference type="PROSITE" id="PS50102">
    <property type="entry name" value="RRM"/>
    <property type="match status" value="1"/>
</dbReference>
<dbReference type="CDD" id="cd12438">
    <property type="entry name" value="RRM_CNOT4"/>
    <property type="match status" value="1"/>
</dbReference>
<name>A0AAU9ILD0_9CILI</name>
<dbReference type="PANTHER" id="PTHR12603">
    <property type="entry name" value="CCR4-NOT TRANSCRIPTION COMPLEX RELATED"/>
    <property type="match status" value="1"/>
</dbReference>
<evidence type="ECO:0000313" key="3">
    <source>
        <dbReference type="EMBL" id="CAG9314047.1"/>
    </source>
</evidence>
<keyword evidence="4" id="KW-1185">Reference proteome</keyword>
<dbReference type="AlphaFoldDB" id="A0AAU9ILD0"/>
<evidence type="ECO:0000313" key="4">
    <source>
        <dbReference type="Proteomes" id="UP001162131"/>
    </source>
</evidence>
<reference evidence="3" key="1">
    <citation type="submission" date="2021-09" db="EMBL/GenBank/DDBJ databases">
        <authorList>
            <consortium name="AG Swart"/>
            <person name="Singh M."/>
            <person name="Singh A."/>
            <person name="Seah K."/>
            <person name="Emmerich C."/>
        </authorList>
    </citation>
    <scope>NUCLEOTIDE SEQUENCE</scope>
    <source>
        <strain evidence="3">ATCC30299</strain>
    </source>
</reference>
<sequence length="324" mass="36894">MDSYQPSSNACMKCDHPLTEKVDNCHNFIATSSEHFQAQKVSKPSDRHELTKCRVIQRNLVYLIGLPPSIADEETMIEEKYFGQYGHIRKCAVKKTSPYISPLGISYSAFITYNTEIEATLCIKACDGFKIEGRRLKATFGTSKYCNSYIKGQKCLNADCLYLHELGSQIDTFTKEDIQRNKHIQPHNSIFPLLSVVVSKTDSNHVLPVASLLQRKRVFSDDIHSIKAEKPRLYNFDTPSKRQFSRFGFDEESMEEPTEAPKFLKEILAKNSPAKDIAHIYVSDIPELMSHSWAKDLLDIKIPEIYTSSLQDEDKAIASPRSAW</sequence>
<dbReference type="PANTHER" id="PTHR12603:SF0">
    <property type="entry name" value="CCR4-NOT TRANSCRIPTION COMPLEX SUBUNIT 4"/>
    <property type="match status" value="1"/>
</dbReference>
<accession>A0AAU9ILD0</accession>